<comment type="subcellular location">
    <subcellularLocation>
        <location evidence="7">Cell membrane</location>
        <topology evidence="7">Single-pass membrane protein</topology>
    </subcellularLocation>
</comment>
<keyword evidence="4 7" id="KW-0472">Membrane</keyword>
<gene>
    <name evidence="7 9" type="primary">mltG</name>
    <name evidence="9" type="ORF">F6S87_01195</name>
</gene>
<dbReference type="HAMAP" id="MF_02065">
    <property type="entry name" value="MltG"/>
    <property type="match status" value="1"/>
</dbReference>
<dbReference type="Gene3D" id="3.30.1490.480">
    <property type="entry name" value="Endolytic murein transglycosylase"/>
    <property type="match status" value="1"/>
</dbReference>
<keyword evidence="2 7" id="KW-0812">Transmembrane</keyword>
<evidence type="ECO:0000256" key="1">
    <source>
        <dbReference type="ARBA" id="ARBA00022475"/>
    </source>
</evidence>
<dbReference type="AlphaFoldDB" id="A0A6I5NFX8"/>
<dbReference type="Pfam" id="PF02618">
    <property type="entry name" value="YceG"/>
    <property type="match status" value="1"/>
</dbReference>
<dbReference type="GO" id="GO:0071555">
    <property type="term" value="P:cell wall organization"/>
    <property type="evidence" value="ECO:0007669"/>
    <property type="project" value="UniProtKB-KW"/>
</dbReference>
<dbReference type="PANTHER" id="PTHR30518:SF2">
    <property type="entry name" value="ENDOLYTIC MUREIN TRANSGLYCOSYLASE"/>
    <property type="match status" value="1"/>
</dbReference>
<dbReference type="GO" id="GO:0008932">
    <property type="term" value="F:lytic endotransglycosylase activity"/>
    <property type="evidence" value="ECO:0007669"/>
    <property type="project" value="UniProtKB-UniRule"/>
</dbReference>
<feature type="compositionally biased region" description="Basic and acidic residues" evidence="8">
    <location>
        <begin position="17"/>
        <end position="28"/>
    </location>
</feature>
<dbReference type="RefSeq" id="WP_163226852.1">
    <property type="nucleotide sequence ID" value="NZ_VYSG01000001.1"/>
</dbReference>
<dbReference type="InterPro" id="IPR003770">
    <property type="entry name" value="MLTG-like"/>
</dbReference>
<comment type="catalytic activity">
    <reaction evidence="7">
        <text>a peptidoglycan chain = a peptidoglycan chain with N-acetyl-1,6-anhydromuramyl-[peptide] at the reducing end + a peptidoglycan chain with N-acetylglucosamine at the non-reducing end.</text>
        <dbReference type="EC" id="4.2.2.29"/>
    </reaction>
</comment>
<keyword evidence="5 7" id="KW-0456">Lyase</keyword>
<dbReference type="GO" id="GO:0005886">
    <property type="term" value="C:plasma membrane"/>
    <property type="evidence" value="ECO:0007669"/>
    <property type="project" value="UniProtKB-SubCell"/>
</dbReference>
<evidence type="ECO:0000256" key="3">
    <source>
        <dbReference type="ARBA" id="ARBA00022989"/>
    </source>
</evidence>
<keyword evidence="6 7" id="KW-0961">Cell wall biogenesis/degradation</keyword>
<evidence type="ECO:0000256" key="2">
    <source>
        <dbReference type="ARBA" id="ARBA00022692"/>
    </source>
</evidence>
<evidence type="ECO:0000256" key="4">
    <source>
        <dbReference type="ARBA" id="ARBA00023136"/>
    </source>
</evidence>
<protein>
    <recommendedName>
        <fullName evidence="7">Endolytic murein transglycosylase</fullName>
        <ecNumber evidence="7">4.2.2.29</ecNumber>
    </recommendedName>
    <alternativeName>
        <fullName evidence="7">Peptidoglycan lytic transglycosylase</fullName>
    </alternativeName>
    <alternativeName>
        <fullName evidence="7">Peptidoglycan polymerization terminase</fullName>
    </alternativeName>
</protein>
<dbReference type="NCBIfam" id="TIGR00247">
    <property type="entry name" value="endolytic transglycosylase MltG"/>
    <property type="match status" value="1"/>
</dbReference>
<comment type="similarity">
    <text evidence="7">Belongs to the transglycosylase MltG family.</text>
</comment>
<evidence type="ECO:0000256" key="8">
    <source>
        <dbReference type="SAM" id="MobiDB-lite"/>
    </source>
</evidence>
<feature type="transmembrane region" description="Helical" evidence="7">
    <location>
        <begin position="57"/>
        <end position="77"/>
    </location>
</feature>
<dbReference type="EC" id="4.2.2.29" evidence="7"/>
<evidence type="ECO:0000313" key="10">
    <source>
        <dbReference type="Proteomes" id="UP000469292"/>
    </source>
</evidence>
<organism evidence="9 10">
    <name type="scientific">Bifidobacterium choloepi</name>
    <dbReference type="NCBI Taxonomy" id="2614131"/>
    <lineage>
        <taxon>Bacteria</taxon>
        <taxon>Bacillati</taxon>
        <taxon>Actinomycetota</taxon>
        <taxon>Actinomycetes</taxon>
        <taxon>Bifidobacteriales</taxon>
        <taxon>Bifidobacteriaceae</taxon>
        <taxon>Bifidobacterium</taxon>
    </lineage>
</organism>
<sequence length="400" mass="43008">MSDQDFRDYFEDNASWVDDRGDEHDHPAESAGTEPPRPPQSRRDRRERRRRKRNRRIVAIIVAIVVVALVFAGLFVGTKKIANWAASRSAESSSVVDDYQGAGTGDVKFSIQSGESVQEIAQGLVDAGIVKSVDAFTSAVSANNLTLYPGTYDMKYQMKASAAAAILSDQGNAQGFLEVKPGERVSTVIQNAADVSGIALSDFQSVVDGGGSGILPSEANGSFEGWLEPGSYDVANETSASAILKELVDARVKKLDDLGVATADREKILIMASIAEAEVNSTEYYGKVVRVILNRLADGMTLGMDTTVAYGLGITADQLTNDQLADASNPYNTRVNTGLPPTPISNPGDSAIEAAINPPEGNWLYFVTVNLKTGETKFTDSDAEFQEYVQEYKTNNPDAN</sequence>
<reference evidence="9 10" key="1">
    <citation type="submission" date="2019-09" db="EMBL/GenBank/DDBJ databases">
        <title>Phylogenetic characterization of a novel taxon of the genus Bifidobacterium: Bifidobacterium choloepi sp. nov.</title>
        <authorList>
            <person name="Modesto M."/>
            <person name="Satti M."/>
        </authorList>
    </citation>
    <scope>NUCLEOTIDE SEQUENCE [LARGE SCALE GENOMIC DNA]</scope>
    <source>
        <strain evidence="9 10">BRDM6</strain>
    </source>
</reference>
<comment type="caution">
    <text evidence="9">The sequence shown here is derived from an EMBL/GenBank/DDBJ whole genome shotgun (WGS) entry which is preliminary data.</text>
</comment>
<proteinExistence type="inferred from homology"/>
<comment type="function">
    <text evidence="7">Functions as a peptidoglycan terminase that cleaves nascent peptidoglycan strands endolytically to terminate their elongation.</text>
</comment>
<feature type="region of interest" description="Disordered" evidence="8">
    <location>
        <begin position="14"/>
        <end position="50"/>
    </location>
</feature>
<name>A0A6I5NFX8_9BIFI</name>
<dbReference type="PANTHER" id="PTHR30518">
    <property type="entry name" value="ENDOLYTIC MUREIN TRANSGLYCOSYLASE"/>
    <property type="match status" value="1"/>
</dbReference>
<evidence type="ECO:0000313" key="9">
    <source>
        <dbReference type="EMBL" id="NEG69263.1"/>
    </source>
</evidence>
<dbReference type="Proteomes" id="UP000469292">
    <property type="component" value="Unassembled WGS sequence"/>
</dbReference>
<accession>A0A6I5NFX8</accession>
<keyword evidence="3 7" id="KW-1133">Transmembrane helix</keyword>
<evidence type="ECO:0000256" key="6">
    <source>
        <dbReference type="ARBA" id="ARBA00023316"/>
    </source>
</evidence>
<keyword evidence="10" id="KW-1185">Reference proteome</keyword>
<keyword evidence="1 7" id="KW-1003">Cell membrane</keyword>
<evidence type="ECO:0000256" key="7">
    <source>
        <dbReference type="HAMAP-Rule" id="MF_02065"/>
    </source>
</evidence>
<feature type="site" description="Important for catalytic activity" evidence="7">
    <location>
        <position position="278"/>
    </location>
</feature>
<dbReference type="GO" id="GO:0009252">
    <property type="term" value="P:peptidoglycan biosynthetic process"/>
    <property type="evidence" value="ECO:0007669"/>
    <property type="project" value="UniProtKB-UniRule"/>
</dbReference>
<evidence type="ECO:0000256" key="5">
    <source>
        <dbReference type="ARBA" id="ARBA00023239"/>
    </source>
</evidence>
<dbReference type="EMBL" id="VYSG01000001">
    <property type="protein sequence ID" value="NEG69263.1"/>
    <property type="molecule type" value="Genomic_DNA"/>
</dbReference>